<feature type="region of interest" description="Disordered" evidence="1">
    <location>
        <begin position="17"/>
        <end position="43"/>
    </location>
</feature>
<dbReference type="AlphaFoldDB" id="A0A8H5AQE6"/>
<keyword evidence="2" id="KW-1133">Transmembrane helix</keyword>
<evidence type="ECO:0000256" key="1">
    <source>
        <dbReference type="SAM" id="MobiDB-lite"/>
    </source>
</evidence>
<protein>
    <recommendedName>
        <fullName evidence="6">NAD dependent epimerase/dehydratase</fullName>
    </recommendedName>
</protein>
<proteinExistence type="predicted"/>
<evidence type="ECO:0000256" key="3">
    <source>
        <dbReference type="SAM" id="SignalP"/>
    </source>
</evidence>
<sequence length="738" mass="83552">MVHCILSAAFLGLETSLPPDTTSYPGSSSSRGPQAPTLTPEQTSVLSSIDNDQTYQNPSNNPLSINELLCSEIDGTLPSGDCTTPPFIVKPGSLYLDRPIGQAIDHRGAELLLHFKTVIAKPWFEVTDPDFTNEALRRAPRCPLLLYSLLAVSSSHKSWFLDDPDTAQDYARYGEEYHEKCISLLLPMLNDSESITDGAFLACSTILRWYEELSAPIHGRDDARHLLGGYASVAESFRQDLPWEGFQRAALWIHLRQDIFNAVINQRVPRTNVNRLGIDRSSSPTDETTWAKRVLCLEAEVVEYCFSHEGSSIQRYTSLEVRLEDWDRQKPQTFTPVFYQERDPSQGVSFPIVSVLLDSCVFALSHYYFTMLMMVVHDPRMPKVGTQYLEYKNTTFLEITVWSRLFKSGSACQRDDMPGPFAIWWWRFLENYVYAVPEPPPRKRTKPIEVLCVGLPRSATESLQTALLKLGYDHTYHGWDIVYETPNNSSKWVRLCRKKWFGSLDGNTTITKEEFDEVLGHSVAVTDAAGSVFAAELIAAYPDAKVVLNYRRDLDAWHESAVKTLVSVHENWALYILPCLGKVPFWGWHVYERFMWPVLFRALDGNIETGIARNGKWVYKEHCNVIRGFVPKEKLLEWTIDDGWEPLCKFLDKPVPDGPFPHVNKASGWENHEAEVTKRYLMSALSGVAVLSAVGIATGAIVYKTMRWMPGTDEKTNLCDSMLHLAYKISGKCSDASI</sequence>
<dbReference type="InterPro" id="IPR027417">
    <property type="entry name" value="P-loop_NTPase"/>
</dbReference>
<feature type="transmembrane region" description="Helical" evidence="2">
    <location>
        <begin position="680"/>
        <end position="703"/>
    </location>
</feature>
<dbReference type="InterPro" id="IPR040632">
    <property type="entry name" value="Sulfotransfer_4"/>
</dbReference>
<feature type="compositionally biased region" description="Polar residues" evidence="1">
    <location>
        <begin position="18"/>
        <end position="43"/>
    </location>
</feature>
<dbReference type="EMBL" id="JAAFOW010000010">
    <property type="protein sequence ID" value="KAF5269004.1"/>
    <property type="molecule type" value="Genomic_DNA"/>
</dbReference>
<organism evidence="4 5">
    <name type="scientific">Fusarium oxysporum</name>
    <name type="common">Fusarium vascular wilt</name>
    <dbReference type="NCBI Taxonomy" id="5507"/>
    <lineage>
        <taxon>Eukaryota</taxon>
        <taxon>Fungi</taxon>
        <taxon>Dikarya</taxon>
        <taxon>Ascomycota</taxon>
        <taxon>Pezizomycotina</taxon>
        <taxon>Sordariomycetes</taxon>
        <taxon>Hypocreomycetidae</taxon>
        <taxon>Hypocreales</taxon>
        <taxon>Nectriaceae</taxon>
        <taxon>Fusarium</taxon>
        <taxon>Fusarium oxysporum species complex</taxon>
    </lineage>
</organism>
<feature type="signal peptide" evidence="3">
    <location>
        <begin position="1"/>
        <end position="16"/>
    </location>
</feature>
<dbReference type="Pfam" id="PF17784">
    <property type="entry name" value="Sulfotransfer_4"/>
    <property type="match status" value="1"/>
</dbReference>
<keyword evidence="3" id="KW-0732">Signal</keyword>
<dbReference type="Gene3D" id="3.40.50.300">
    <property type="entry name" value="P-loop containing nucleotide triphosphate hydrolases"/>
    <property type="match status" value="1"/>
</dbReference>
<dbReference type="PANTHER" id="PTHR36978">
    <property type="entry name" value="P-LOOP CONTAINING NUCLEOTIDE TRIPHOSPHATE HYDROLASE"/>
    <property type="match status" value="1"/>
</dbReference>
<keyword evidence="2" id="KW-0472">Membrane</keyword>
<reference evidence="4" key="1">
    <citation type="submission" date="2020-02" db="EMBL/GenBank/DDBJ databases">
        <title>Identification and distribution of gene clusters putatively required for synthesis of sphingolipid metabolism inhibitors in phylogenetically diverse species of the filamentous fungus Fusarium.</title>
        <authorList>
            <person name="Kim H.-S."/>
            <person name="Busman M."/>
            <person name="Brown D.W."/>
            <person name="Divon H."/>
            <person name="Uhlig S."/>
            <person name="Proctor R.H."/>
        </authorList>
    </citation>
    <scope>NUCLEOTIDE SEQUENCE [LARGE SCALE GENOMIC DNA]</scope>
    <source>
        <strain evidence="4">NRRL 39464</strain>
    </source>
</reference>
<evidence type="ECO:0000313" key="4">
    <source>
        <dbReference type="EMBL" id="KAF5269004.1"/>
    </source>
</evidence>
<name>A0A8H5AQE6_FUSOX</name>
<dbReference type="Proteomes" id="UP000558688">
    <property type="component" value="Unassembled WGS sequence"/>
</dbReference>
<accession>A0A8H5AQE6</accession>
<feature type="chain" id="PRO_5034678217" description="NAD dependent epimerase/dehydratase" evidence="3">
    <location>
        <begin position="17"/>
        <end position="738"/>
    </location>
</feature>
<evidence type="ECO:0008006" key="6">
    <source>
        <dbReference type="Google" id="ProtNLM"/>
    </source>
</evidence>
<dbReference type="PANTHER" id="PTHR36978:SF8">
    <property type="entry name" value="NAD DEPENDENT EPIMERASE_DEHYDRATASE"/>
    <property type="match status" value="1"/>
</dbReference>
<dbReference type="SUPFAM" id="SSF52540">
    <property type="entry name" value="P-loop containing nucleoside triphosphate hydrolases"/>
    <property type="match status" value="1"/>
</dbReference>
<gene>
    <name evidence="4" type="ORF">FOXYS1_79</name>
</gene>
<comment type="caution">
    <text evidence="4">The sequence shown here is derived from an EMBL/GenBank/DDBJ whole genome shotgun (WGS) entry which is preliminary data.</text>
</comment>
<evidence type="ECO:0000313" key="5">
    <source>
        <dbReference type="Proteomes" id="UP000558688"/>
    </source>
</evidence>
<keyword evidence="2" id="KW-0812">Transmembrane</keyword>
<evidence type="ECO:0000256" key="2">
    <source>
        <dbReference type="SAM" id="Phobius"/>
    </source>
</evidence>